<dbReference type="NCBIfam" id="TIGR00741">
    <property type="entry name" value="yfiA"/>
    <property type="match status" value="1"/>
</dbReference>
<dbReference type="Gene3D" id="3.30.160.100">
    <property type="entry name" value="Ribosome hibernation promotion factor-like"/>
    <property type="match status" value="1"/>
</dbReference>
<dbReference type="GO" id="GO:0045900">
    <property type="term" value="P:negative regulation of translational elongation"/>
    <property type="evidence" value="ECO:0007669"/>
    <property type="project" value="TreeGrafter"/>
</dbReference>
<dbReference type="Gene3D" id="3.30.505.50">
    <property type="entry name" value="Sigma 54 modulation/S30EA ribosomal protein, C-terminal domain"/>
    <property type="match status" value="1"/>
</dbReference>
<dbReference type="InterPro" id="IPR032528">
    <property type="entry name" value="Ribosom_S30AE_C"/>
</dbReference>
<comment type="subunit">
    <text evidence="2">Associates exclusively with 100S ribosomes, which are dimers of 70S ribosomes.</text>
</comment>
<comment type="caution">
    <text evidence="5">The sequence shown here is derived from an EMBL/GenBank/DDBJ whole genome shotgun (WGS) entry which is preliminary data.</text>
</comment>
<gene>
    <name evidence="5" type="primary">raiA</name>
    <name evidence="5" type="ORF">HYX28_10555</name>
</gene>
<evidence type="ECO:0000256" key="3">
    <source>
        <dbReference type="ARBA" id="ARBA00041148"/>
    </source>
</evidence>
<dbReference type="GO" id="GO:0022627">
    <property type="term" value="C:cytosolic small ribosomal subunit"/>
    <property type="evidence" value="ECO:0007669"/>
    <property type="project" value="TreeGrafter"/>
</dbReference>
<evidence type="ECO:0000256" key="1">
    <source>
        <dbReference type="ARBA" id="ARBA00022845"/>
    </source>
</evidence>
<dbReference type="GO" id="GO:0043024">
    <property type="term" value="F:ribosomal small subunit binding"/>
    <property type="evidence" value="ECO:0007669"/>
    <property type="project" value="TreeGrafter"/>
</dbReference>
<dbReference type="SUPFAM" id="SSF69754">
    <property type="entry name" value="Ribosome binding protein Y (YfiA homologue)"/>
    <property type="match status" value="1"/>
</dbReference>
<protein>
    <recommendedName>
        <fullName evidence="3">Ribosome hibernation promoting factor</fullName>
    </recommendedName>
</protein>
<dbReference type="Proteomes" id="UP000779809">
    <property type="component" value="Unassembled WGS sequence"/>
</dbReference>
<name>A0A932A9Q5_9BACT</name>
<dbReference type="InterPro" id="IPR050574">
    <property type="entry name" value="HPF/YfiA_ribosome-assoc"/>
</dbReference>
<accession>A0A932A9Q5</accession>
<reference evidence="5" key="1">
    <citation type="submission" date="2020-07" db="EMBL/GenBank/DDBJ databases">
        <title>Huge and variable diversity of episymbiotic CPR bacteria and DPANN archaea in groundwater ecosystems.</title>
        <authorList>
            <person name="He C.Y."/>
            <person name="Keren R."/>
            <person name="Whittaker M."/>
            <person name="Farag I.F."/>
            <person name="Doudna J."/>
            <person name="Cate J.H.D."/>
            <person name="Banfield J.F."/>
        </authorList>
    </citation>
    <scope>NUCLEOTIDE SEQUENCE</scope>
    <source>
        <strain evidence="5">NC_groundwater_580_Pr5_B-0.1um_64_19</strain>
    </source>
</reference>
<dbReference type="InterPro" id="IPR003489">
    <property type="entry name" value="RHF/RaiA"/>
</dbReference>
<dbReference type="PANTHER" id="PTHR33231:SF1">
    <property type="entry name" value="30S RIBOSOMAL PROTEIN"/>
    <property type="match status" value="1"/>
</dbReference>
<evidence type="ECO:0000259" key="4">
    <source>
        <dbReference type="Pfam" id="PF16321"/>
    </source>
</evidence>
<organism evidence="5 6">
    <name type="scientific">Candidatus Korobacter versatilis</name>
    <dbReference type="NCBI Taxonomy" id="658062"/>
    <lineage>
        <taxon>Bacteria</taxon>
        <taxon>Pseudomonadati</taxon>
        <taxon>Acidobacteriota</taxon>
        <taxon>Terriglobia</taxon>
        <taxon>Terriglobales</taxon>
        <taxon>Candidatus Korobacteraceae</taxon>
        <taxon>Candidatus Korobacter</taxon>
    </lineage>
</organism>
<dbReference type="PANTHER" id="PTHR33231">
    <property type="entry name" value="30S RIBOSOMAL PROTEIN"/>
    <property type="match status" value="1"/>
</dbReference>
<evidence type="ECO:0000313" key="5">
    <source>
        <dbReference type="EMBL" id="MBI2679208.1"/>
    </source>
</evidence>
<dbReference type="InterPro" id="IPR038416">
    <property type="entry name" value="Ribosom_S30AE_C_sf"/>
</dbReference>
<dbReference type="CDD" id="cd00552">
    <property type="entry name" value="RaiA"/>
    <property type="match status" value="1"/>
</dbReference>
<feature type="domain" description="Sigma 54 modulation/S30EA ribosomal protein C-terminal" evidence="4">
    <location>
        <begin position="144"/>
        <end position="192"/>
    </location>
</feature>
<evidence type="ECO:0000313" key="6">
    <source>
        <dbReference type="Proteomes" id="UP000779809"/>
    </source>
</evidence>
<dbReference type="EMBL" id="JACPNR010000013">
    <property type="protein sequence ID" value="MBI2679208.1"/>
    <property type="molecule type" value="Genomic_DNA"/>
</dbReference>
<evidence type="ECO:0000256" key="2">
    <source>
        <dbReference type="ARBA" id="ARBA00038695"/>
    </source>
</evidence>
<keyword evidence="1" id="KW-0810">Translation regulation</keyword>
<proteinExistence type="predicted"/>
<dbReference type="Pfam" id="PF16321">
    <property type="entry name" value="Ribosom_S30AE_C"/>
    <property type="match status" value="1"/>
</dbReference>
<dbReference type="Pfam" id="PF02482">
    <property type="entry name" value="Ribosomal_S30AE"/>
    <property type="match status" value="1"/>
</dbReference>
<sequence length="199" mass="22410">MRVEFTGRQYEITPTVRKHVEQSLNKLEKILGTTFDSHVILAAEKHRHIAEITITVRNHPIVGIAETAEMMAAIGEALDRIERQAVKYKGRMRAKKRGARNKRWAEPAAEAPVTQVAVGSNASTAVPVVVHGYPAVVRMTEAHVVKSDDSVALRPLTLEEAIKECEFRDREVFVFRDREGRVKVLHRTKDGKMELIEAP</sequence>
<dbReference type="InterPro" id="IPR036567">
    <property type="entry name" value="RHF-like"/>
</dbReference>
<dbReference type="AlphaFoldDB" id="A0A932A9Q5"/>